<comment type="caution">
    <text evidence="1">The sequence shown here is derived from an EMBL/GenBank/DDBJ whole genome shotgun (WGS) entry which is preliminary data.</text>
</comment>
<gene>
    <name evidence="1" type="ORF">Taro_026859</name>
</gene>
<feature type="non-terminal residue" evidence="1">
    <location>
        <position position="73"/>
    </location>
</feature>
<protein>
    <submittedName>
        <fullName evidence="1">Uncharacterized protein</fullName>
    </submittedName>
</protein>
<dbReference type="EMBL" id="NMUH01001646">
    <property type="protein sequence ID" value="MQL94207.1"/>
    <property type="molecule type" value="Genomic_DNA"/>
</dbReference>
<reference evidence="1" key="1">
    <citation type="submission" date="2017-07" db="EMBL/GenBank/DDBJ databases">
        <title>Taro Niue Genome Assembly and Annotation.</title>
        <authorList>
            <person name="Atibalentja N."/>
            <person name="Keating K."/>
            <person name="Fields C.J."/>
        </authorList>
    </citation>
    <scope>NUCLEOTIDE SEQUENCE</scope>
    <source>
        <strain evidence="1">Niue_2</strain>
        <tissue evidence="1">Leaf</tissue>
    </source>
</reference>
<name>A0A843VID7_COLES</name>
<proteinExistence type="predicted"/>
<evidence type="ECO:0000313" key="1">
    <source>
        <dbReference type="EMBL" id="MQL94207.1"/>
    </source>
</evidence>
<keyword evidence="2" id="KW-1185">Reference proteome</keyword>
<organism evidence="1 2">
    <name type="scientific">Colocasia esculenta</name>
    <name type="common">Wild taro</name>
    <name type="synonym">Arum esculentum</name>
    <dbReference type="NCBI Taxonomy" id="4460"/>
    <lineage>
        <taxon>Eukaryota</taxon>
        <taxon>Viridiplantae</taxon>
        <taxon>Streptophyta</taxon>
        <taxon>Embryophyta</taxon>
        <taxon>Tracheophyta</taxon>
        <taxon>Spermatophyta</taxon>
        <taxon>Magnoliopsida</taxon>
        <taxon>Liliopsida</taxon>
        <taxon>Araceae</taxon>
        <taxon>Aroideae</taxon>
        <taxon>Colocasieae</taxon>
        <taxon>Colocasia</taxon>
    </lineage>
</organism>
<sequence length="73" mass="7731">MFFCLLEPVGDWCDFSAMVGHTPGGGDGAVVVVPVASSGSPFQLYVTLGVRSRKTHTVTRKGMTKSEARSALE</sequence>
<accession>A0A843VID7</accession>
<dbReference type="AlphaFoldDB" id="A0A843VID7"/>
<dbReference type="Proteomes" id="UP000652761">
    <property type="component" value="Unassembled WGS sequence"/>
</dbReference>
<evidence type="ECO:0000313" key="2">
    <source>
        <dbReference type="Proteomes" id="UP000652761"/>
    </source>
</evidence>